<evidence type="ECO:0000256" key="1">
    <source>
        <dbReference type="SAM" id="Phobius"/>
    </source>
</evidence>
<dbReference type="EMBL" id="CH476598">
    <property type="protein sequence ID" value="EAU35876.1"/>
    <property type="molecule type" value="Genomic_DNA"/>
</dbReference>
<accession>Q0CQG0</accession>
<organism evidence="2 3">
    <name type="scientific">Aspergillus terreus (strain NIH 2624 / FGSC A1156)</name>
    <dbReference type="NCBI Taxonomy" id="341663"/>
    <lineage>
        <taxon>Eukaryota</taxon>
        <taxon>Fungi</taxon>
        <taxon>Dikarya</taxon>
        <taxon>Ascomycota</taxon>
        <taxon>Pezizomycotina</taxon>
        <taxon>Eurotiomycetes</taxon>
        <taxon>Eurotiomycetidae</taxon>
        <taxon>Eurotiales</taxon>
        <taxon>Aspergillaceae</taxon>
        <taxon>Aspergillus</taxon>
        <taxon>Aspergillus subgen. Circumdati</taxon>
    </lineage>
</organism>
<dbReference type="Proteomes" id="UP000007963">
    <property type="component" value="Unassembled WGS sequence"/>
</dbReference>
<reference evidence="3" key="1">
    <citation type="submission" date="2005-09" db="EMBL/GenBank/DDBJ databases">
        <title>Annotation of the Aspergillus terreus NIH2624 genome.</title>
        <authorList>
            <person name="Birren B.W."/>
            <person name="Lander E.S."/>
            <person name="Galagan J.E."/>
            <person name="Nusbaum C."/>
            <person name="Devon K."/>
            <person name="Henn M."/>
            <person name="Ma L.-J."/>
            <person name="Jaffe D.B."/>
            <person name="Butler J."/>
            <person name="Alvarez P."/>
            <person name="Gnerre S."/>
            <person name="Grabherr M."/>
            <person name="Kleber M."/>
            <person name="Mauceli E.W."/>
            <person name="Brockman W."/>
            <person name="Rounsley S."/>
            <person name="Young S.K."/>
            <person name="LaButti K."/>
            <person name="Pushparaj V."/>
            <person name="DeCaprio D."/>
            <person name="Crawford M."/>
            <person name="Koehrsen M."/>
            <person name="Engels R."/>
            <person name="Montgomery P."/>
            <person name="Pearson M."/>
            <person name="Howarth C."/>
            <person name="Larson L."/>
            <person name="Luoma S."/>
            <person name="White J."/>
            <person name="Alvarado L."/>
            <person name="Kodira C.D."/>
            <person name="Zeng Q."/>
            <person name="Oleary S."/>
            <person name="Yandava C."/>
            <person name="Denning D.W."/>
            <person name="Nierman W.C."/>
            <person name="Milne T."/>
            <person name="Madden K."/>
        </authorList>
    </citation>
    <scope>NUCLEOTIDE SEQUENCE [LARGE SCALE GENOMIC DNA]</scope>
    <source>
        <strain evidence="3">NIH 2624 / FGSC A1156</strain>
    </source>
</reference>
<sequence length="555" mass="60762">MRSNPFLLFDPLILKKAWPLVLSAVVIYGSTIAPSFPPGALTVAQSAQVHVVQDTVVPTFNASDIRSCLQVGNMTYGYLAQKSLANMNSFDDELISNLIIGNQYAPPSVQYLIRRTLSTRSLWNLPSPCGSNCSYTLHFAGPYLQCTSYEKNVTHGWNTEETANSVPAVSFPAYASVFDLNSTSLLANESFLDTETSSRLHISTVVPNRVMGVKSLRTYVENASSIVAGLPFDGGVNMTVRRYQLNTTEHHLECVPSRADYTVYTMFRNNGANYNVSIDAASVRPLTAALTSLQLNGSLTDTTVMDPSLLPFFRDLNMYTIIQQLANMISCSLNETATGQGDPTAPDDAGFVHYETTNSLVDSKNNQSTLDVLLQYFTRVDLSSDFSTLTSVDRELFTVNQTVLNEMLVDITLSLIPFKDGWTTTVNQTRTQWVNVYAFSKPLNFILPYALTLSTGLCVLVLGYYSLYTNGVSAADGGFLQLLTTTRGSATVERAIRGACLGGEENVPAKLKNLRMQYGELIPDAEDEKEDMLRTAGFGSPGEVRALNKSHSYGG</sequence>
<proteinExistence type="predicted"/>
<gene>
    <name evidence="2" type="ORF">ATEG_04074</name>
</gene>
<dbReference type="HOGENOM" id="CLU_490862_0_0_1"/>
<dbReference type="RefSeq" id="XP_001213252.1">
    <property type="nucleotide sequence ID" value="XM_001213252.1"/>
</dbReference>
<dbReference type="OMA" id="WLDQREV"/>
<keyword evidence="1" id="KW-0472">Membrane</keyword>
<dbReference type="VEuPathDB" id="FungiDB:ATEG_04074"/>
<dbReference type="STRING" id="341663.Q0CQG0"/>
<dbReference type="AlphaFoldDB" id="Q0CQG0"/>
<keyword evidence="1" id="KW-0812">Transmembrane</keyword>
<evidence type="ECO:0000313" key="2">
    <source>
        <dbReference type="EMBL" id="EAU35876.1"/>
    </source>
</evidence>
<protein>
    <submittedName>
        <fullName evidence="2">Uncharacterized protein</fullName>
    </submittedName>
</protein>
<dbReference type="PANTHER" id="PTHR35041">
    <property type="entry name" value="MEDIATOR OF RNA POLYMERASE II TRANSCRIPTION SUBUNIT 1"/>
    <property type="match status" value="1"/>
</dbReference>
<evidence type="ECO:0000313" key="3">
    <source>
        <dbReference type="Proteomes" id="UP000007963"/>
    </source>
</evidence>
<name>Q0CQG0_ASPTN</name>
<dbReference type="PANTHER" id="PTHR35041:SF6">
    <property type="entry name" value="FORMYLMETHIONINE DEFORMYLASE-LIKE PROTEIN-RELATED"/>
    <property type="match status" value="1"/>
</dbReference>
<dbReference type="eggNOG" id="ENOG502RY0K">
    <property type="taxonomic scope" value="Eukaryota"/>
</dbReference>
<feature type="transmembrane region" description="Helical" evidence="1">
    <location>
        <begin position="445"/>
        <end position="465"/>
    </location>
</feature>
<dbReference type="OrthoDB" id="5322539at2759"/>
<keyword evidence="1" id="KW-1133">Transmembrane helix</keyword>
<dbReference type="GeneID" id="4318417"/>